<proteinExistence type="inferred from homology"/>
<feature type="transmembrane region" description="Helical" evidence="8">
    <location>
        <begin position="68"/>
        <end position="92"/>
    </location>
</feature>
<dbReference type="InterPro" id="IPR006042">
    <property type="entry name" value="Xan_ur_permease"/>
</dbReference>
<feature type="transmembrane region" description="Helical" evidence="8">
    <location>
        <begin position="98"/>
        <end position="117"/>
    </location>
</feature>
<keyword evidence="3" id="KW-0813">Transport</keyword>
<evidence type="ECO:0000313" key="9">
    <source>
        <dbReference type="EMBL" id="PCS02874.1"/>
    </source>
</evidence>
<feature type="transmembrane region" description="Helical" evidence="8">
    <location>
        <begin position="229"/>
        <end position="253"/>
    </location>
</feature>
<dbReference type="EMBL" id="JXJT01000012">
    <property type="protein sequence ID" value="PCS02874.1"/>
    <property type="molecule type" value="Genomic_DNA"/>
</dbReference>
<feature type="transmembrane region" description="Helical" evidence="8">
    <location>
        <begin position="124"/>
        <end position="145"/>
    </location>
</feature>
<comment type="subcellular location">
    <subcellularLocation>
        <location evidence="1">Cell membrane</location>
        <topology evidence="1">Multi-pass membrane protein</topology>
    </subcellularLocation>
</comment>
<keyword evidence="7 8" id="KW-0472">Membrane</keyword>
<evidence type="ECO:0000313" key="12">
    <source>
        <dbReference type="Proteomes" id="UP000218979"/>
    </source>
</evidence>
<evidence type="ECO:0000256" key="5">
    <source>
        <dbReference type="ARBA" id="ARBA00022692"/>
    </source>
</evidence>
<evidence type="ECO:0000313" key="11">
    <source>
        <dbReference type="Proteomes" id="UP000185655"/>
    </source>
</evidence>
<protein>
    <submittedName>
        <fullName evidence="10">Xanthine permease</fullName>
    </submittedName>
</protein>
<organism evidence="10 11">
    <name type="scientific">Pseudolactococcus chungangensis CAU 28 = DSM 22330</name>
    <dbReference type="NCBI Taxonomy" id="1122154"/>
    <lineage>
        <taxon>Bacteria</taxon>
        <taxon>Bacillati</taxon>
        <taxon>Bacillota</taxon>
        <taxon>Bacilli</taxon>
        <taxon>Lactobacillales</taxon>
        <taxon>Streptococcaceae</taxon>
        <taxon>Pseudolactococcus</taxon>
    </lineage>
</organism>
<dbReference type="NCBIfam" id="NF037981">
    <property type="entry name" value="NCS2_1"/>
    <property type="match status" value="1"/>
</dbReference>
<keyword evidence="12" id="KW-1185">Reference proteome</keyword>
<dbReference type="EMBL" id="FPKS01000002">
    <property type="protein sequence ID" value="SFZ72062.1"/>
    <property type="molecule type" value="Genomic_DNA"/>
</dbReference>
<feature type="transmembrane region" description="Helical" evidence="8">
    <location>
        <begin position="157"/>
        <end position="177"/>
    </location>
</feature>
<sequence length="421" mass="44649">MQIKEIKHSKSAVLGLQHLLAMYSGSILVPIMIAGALGYSTKELTYLISTDIFMCGVATFLQLQVNKYFGIGLPVVLGVAFQSVAPLSIIGAKLGSGAIFGSIIVSGLIVILISGFFSKIRKFFPPLVTGSVITTIGLTLIPVAIGNMGNNIAKPELSSVILAVVTILVILLIHAVTTGFVRSIAILIGLIIGTVVAGFMGIVDFSPIAQAPLIHIPTPFFFGKPIFDFSSILMMTIISLVSMVESTGVYLALSDITGDEISETRLRNGYRAEGLAVALGGIFNTFPYTGFSQNVGLVQLSGIKTRRPIFYTAGFLVILGLLPKFGACAQIIPAPVLGGAMLVMFGMVTIQGIRMLGRVNFENEHNLLIAAMAVAAGVGFNGTTLFQALPNTVEMFLNNGIVMATLVAIILNMIFNRKQDN</sequence>
<dbReference type="GO" id="GO:0042907">
    <property type="term" value="F:xanthine transmembrane transporter activity"/>
    <property type="evidence" value="ECO:0007669"/>
    <property type="project" value="TreeGrafter"/>
</dbReference>
<evidence type="ECO:0000313" key="10">
    <source>
        <dbReference type="EMBL" id="SFZ72062.1"/>
    </source>
</evidence>
<evidence type="ECO:0000256" key="8">
    <source>
        <dbReference type="SAM" id="Phobius"/>
    </source>
</evidence>
<dbReference type="InterPro" id="IPR017588">
    <property type="entry name" value="UacT-like"/>
</dbReference>
<dbReference type="PROSITE" id="PS01116">
    <property type="entry name" value="XANTH_URACIL_PERMASE"/>
    <property type="match status" value="1"/>
</dbReference>
<evidence type="ECO:0000256" key="4">
    <source>
        <dbReference type="ARBA" id="ARBA00022475"/>
    </source>
</evidence>
<keyword evidence="6 8" id="KW-1133">Transmembrane helix</keyword>
<dbReference type="NCBIfam" id="TIGR03173">
    <property type="entry name" value="pbuX"/>
    <property type="match status" value="1"/>
</dbReference>
<name>A0A1K2H7N6_9LACT</name>
<feature type="transmembrane region" description="Helical" evidence="8">
    <location>
        <begin position="184"/>
        <end position="209"/>
    </location>
</feature>
<reference evidence="9 12" key="1">
    <citation type="submission" date="2014-12" db="EMBL/GenBank/DDBJ databases">
        <title>Draft genome sequences of 10 type strains of Lactococcus.</title>
        <authorList>
            <person name="Sun Z."/>
            <person name="Zhong Z."/>
            <person name="Liu W."/>
            <person name="Zhang W."/>
            <person name="Zhang H."/>
        </authorList>
    </citation>
    <scope>NUCLEOTIDE SEQUENCE [LARGE SCALE GENOMIC DNA]</scope>
    <source>
        <strain evidence="9 12">DSM 22330</strain>
    </source>
</reference>
<dbReference type="RefSeq" id="WP_031366660.1">
    <property type="nucleotide sequence ID" value="NZ_FPKS01000002.1"/>
</dbReference>
<dbReference type="STRING" id="1122154.SAMN02746068_00555"/>
<feature type="transmembrane region" description="Helical" evidence="8">
    <location>
        <begin position="44"/>
        <end position="61"/>
    </location>
</feature>
<dbReference type="Proteomes" id="UP000185655">
    <property type="component" value="Unassembled WGS sequence"/>
</dbReference>
<keyword evidence="5 8" id="KW-0812">Transmembrane</keyword>
<keyword evidence="4" id="KW-1003">Cell membrane</keyword>
<dbReference type="InterPro" id="IPR006043">
    <property type="entry name" value="NCS2"/>
</dbReference>
<comment type="similarity">
    <text evidence="2">Belongs to the nucleobase:cation symporter-2 (NCS2) (TC 2.A.40) family.</text>
</comment>
<feature type="transmembrane region" description="Helical" evidence="8">
    <location>
        <begin position="12"/>
        <end position="38"/>
    </location>
</feature>
<reference evidence="10 11" key="2">
    <citation type="submission" date="2016-11" db="EMBL/GenBank/DDBJ databases">
        <authorList>
            <person name="Jaros S."/>
            <person name="Januszkiewicz K."/>
            <person name="Wedrychowicz H."/>
        </authorList>
    </citation>
    <scope>NUCLEOTIDE SEQUENCE [LARGE SCALE GENOMIC DNA]</scope>
    <source>
        <strain evidence="10 11">DSM 22330</strain>
    </source>
</reference>
<dbReference type="OrthoDB" id="9805749at2"/>
<feature type="transmembrane region" description="Helical" evidence="8">
    <location>
        <begin position="338"/>
        <end position="356"/>
    </location>
</feature>
<feature type="transmembrane region" description="Helical" evidence="8">
    <location>
        <begin position="368"/>
        <end position="389"/>
    </location>
</feature>
<evidence type="ECO:0000256" key="6">
    <source>
        <dbReference type="ARBA" id="ARBA00022989"/>
    </source>
</evidence>
<evidence type="ECO:0000256" key="7">
    <source>
        <dbReference type="ARBA" id="ARBA00023136"/>
    </source>
</evidence>
<evidence type="ECO:0000256" key="3">
    <source>
        <dbReference type="ARBA" id="ARBA00022448"/>
    </source>
</evidence>
<feature type="transmembrane region" description="Helical" evidence="8">
    <location>
        <begin position="395"/>
        <end position="415"/>
    </location>
</feature>
<dbReference type="PANTHER" id="PTHR42810">
    <property type="entry name" value="PURINE PERMEASE C1399.01C-RELATED"/>
    <property type="match status" value="1"/>
</dbReference>
<gene>
    <name evidence="9" type="ORF">RR45_GL000387</name>
    <name evidence="10" type="ORF">SAMN02746068_00555</name>
</gene>
<accession>A0A1K2H7N6</accession>
<dbReference type="Proteomes" id="UP000218979">
    <property type="component" value="Unassembled WGS sequence"/>
</dbReference>
<dbReference type="GO" id="GO:0005886">
    <property type="term" value="C:plasma membrane"/>
    <property type="evidence" value="ECO:0007669"/>
    <property type="project" value="UniProtKB-SubCell"/>
</dbReference>
<dbReference type="Pfam" id="PF00860">
    <property type="entry name" value="Xan_ur_permease"/>
    <property type="match status" value="1"/>
</dbReference>
<feature type="transmembrane region" description="Helical" evidence="8">
    <location>
        <begin position="309"/>
        <end position="332"/>
    </location>
</feature>
<dbReference type="AlphaFoldDB" id="A0A1K2H7N6"/>
<evidence type="ECO:0000256" key="2">
    <source>
        <dbReference type="ARBA" id="ARBA00008821"/>
    </source>
</evidence>
<dbReference type="PANTHER" id="PTHR42810:SF4">
    <property type="entry name" value="URIC ACID TRANSPORTER UACT"/>
    <property type="match status" value="1"/>
</dbReference>
<dbReference type="NCBIfam" id="TIGR00801">
    <property type="entry name" value="ncs2"/>
    <property type="match status" value="1"/>
</dbReference>
<evidence type="ECO:0000256" key="1">
    <source>
        <dbReference type="ARBA" id="ARBA00004651"/>
    </source>
</evidence>